<accession>A0AAD6UET8</accession>
<dbReference type="Proteomes" id="UP001222325">
    <property type="component" value="Unassembled WGS sequence"/>
</dbReference>
<organism evidence="3 4">
    <name type="scientific">Mycena belliarum</name>
    <dbReference type="NCBI Taxonomy" id="1033014"/>
    <lineage>
        <taxon>Eukaryota</taxon>
        <taxon>Fungi</taxon>
        <taxon>Dikarya</taxon>
        <taxon>Basidiomycota</taxon>
        <taxon>Agaricomycotina</taxon>
        <taxon>Agaricomycetes</taxon>
        <taxon>Agaricomycetidae</taxon>
        <taxon>Agaricales</taxon>
        <taxon>Marasmiineae</taxon>
        <taxon>Mycenaceae</taxon>
        <taxon>Mycena</taxon>
    </lineage>
</organism>
<feature type="domain" description="HNH nuclease" evidence="2">
    <location>
        <begin position="206"/>
        <end position="271"/>
    </location>
</feature>
<protein>
    <recommendedName>
        <fullName evidence="2">HNH nuclease domain-containing protein</fullName>
    </recommendedName>
</protein>
<comment type="caution">
    <text evidence="3">The sequence shown here is derived from an EMBL/GenBank/DDBJ whole genome shotgun (WGS) entry which is preliminary data.</text>
</comment>
<dbReference type="InterPro" id="IPR003615">
    <property type="entry name" value="HNH_nuc"/>
</dbReference>
<feature type="compositionally biased region" description="Basic and acidic residues" evidence="1">
    <location>
        <begin position="369"/>
        <end position="379"/>
    </location>
</feature>
<dbReference type="AlphaFoldDB" id="A0AAD6UET8"/>
<gene>
    <name evidence="3" type="ORF">B0H15DRAFT_1020495</name>
</gene>
<feature type="region of interest" description="Disordered" evidence="1">
    <location>
        <begin position="355"/>
        <end position="442"/>
    </location>
</feature>
<feature type="compositionally biased region" description="Basic residues" evidence="1">
    <location>
        <begin position="97"/>
        <end position="110"/>
    </location>
</feature>
<evidence type="ECO:0000313" key="3">
    <source>
        <dbReference type="EMBL" id="KAJ7094721.1"/>
    </source>
</evidence>
<sequence>MATRDSLRTLPAVSFDTRSDYLVVMTGSSPEDVLIRLPCFPQNPEVAGSPKGVLAYIVFDACTVLTRNRTPEDGSMLEFQGARMPVVRQNDEDTAKKAKGKQSKGGKGKSRATSAEDDDFNAEGVQKRWRTKNLTHMVSLLRPGFYRFFRNAKNREAEVNVCRSFRDWRWPDVIPLHWRRLNKAIVDRSAAWSEISKRVKFEDQECPFTKQTSGRESCHLIPKAEEYWYMEHALGVRAGDPQANINSPNNIMGLRADWNKQGFDAGNFVFVPALSELDMDSYPYDPSDEDPPDLPAPLDPPFMIFFLNLQSPDLTHSHHMRALPLPKRIPGEYVYARFAYNVFLIAFGAAVKTGGDDDEYEPSSYRSNYGDDHPPRDNPSENNDPDLGGGPPAPEARKGLRRSTRNQTASSSKTASNARGKTKQGTSDAPPSSKKAKYTHSEDAVNLDLNPVWRDESGLLGMERYDRTLMDPKVWRPILQNAQYNGIEPGFSQPLRAAYNWAQTHPVKLVNATVGRAGEGFGYD</sequence>
<keyword evidence="4" id="KW-1185">Reference proteome</keyword>
<dbReference type="EMBL" id="JARJCN010000014">
    <property type="protein sequence ID" value="KAJ7094721.1"/>
    <property type="molecule type" value="Genomic_DNA"/>
</dbReference>
<feature type="compositionally biased region" description="Polar residues" evidence="1">
    <location>
        <begin position="405"/>
        <end position="430"/>
    </location>
</feature>
<evidence type="ECO:0000313" key="4">
    <source>
        <dbReference type="Proteomes" id="UP001222325"/>
    </source>
</evidence>
<proteinExistence type="predicted"/>
<name>A0AAD6UET8_9AGAR</name>
<reference evidence="3" key="1">
    <citation type="submission" date="2023-03" db="EMBL/GenBank/DDBJ databases">
        <title>Massive genome expansion in bonnet fungi (Mycena s.s.) driven by repeated elements and novel gene families across ecological guilds.</title>
        <authorList>
            <consortium name="Lawrence Berkeley National Laboratory"/>
            <person name="Harder C.B."/>
            <person name="Miyauchi S."/>
            <person name="Viragh M."/>
            <person name="Kuo A."/>
            <person name="Thoen E."/>
            <person name="Andreopoulos B."/>
            <person name="Lu D."/>
            <person name="Skrede I."/>
            <person name="Drula E."/>
            <person name="Henrissat B."/>
            <person name="Morin E."/>
            <person name="Kohler A."/>
            <person name="Barry K."/>
            <person name="LaButti K."/>
            <person name="Morin E."/>
            <person name="Salamov A."/>
            <person name="Lipzen A."/>
            <person name="Mereny Z."/>
            <person name="Hegedus B."/>
            <person name="Baldrian P."/>
            <person name="Stursova M."/>
            <person name="Weitz H."/>
            <person name="Taylor A."/>
            <person name="Grigoriev I.V."/>
            <person name="Nagy L.G."/>
            <person name="Martin F."/>
            <person name="Kauserud H."/>
        </authorList>
    </citation>
    <scope>NUCLEOTIDE SEQUENCE</scope>
    <source>
        <strain evidence="3">CBHHK173m</strain>
    </source>
</reference>
<evidence type="ECO:0000259" key="2">
    <source>
        <dbReference type="Pfam" id="PF13391"/>
    </source>
</evidence>
<feature type="region of interest" description="Disordered" evidence="1">
    <location>
        <begin position="76"/>
        <end position="120"/>
    </location>
</feature>
<dbReference type="Pfam" id="PF13391">
    <property type="entry name" value="HNH_2"/>
    <property type="match status" value="1"/>
</dbReference>
<evidence type="ECO:0000256" key="1">
    <source>
        <dbReference type="SAM" id="MobiDB-lite"/>
    </source>
</evidence>